<comment type="caution">
    <text evidence="4">The sequence shown here is derived from an EMBL/GenBank/DDBJ whole genome shotgun (WGS) entry which is preliminary data.</text>
</comment>
<dbReference type="Proteomes" id="UP000576603">
    <property type="component" value="Unassembled WGS sequence"/>
</dbReference>
<proteinExistence type="predicted"/>
<dbReference type="PANTHER" id="PTHR44858">
    <property type="entry name" value="TETRATRICOPEPTIDE REPEAT PROTEIN 6"/>
    <property type="match status" value="1"/>
</dbReference>
<keyword evidence="2 3" id="KW-0802">TPR repeat</keyword>
<dbReference type="SUPFAM" id="SSF48452">
    <property type="entry name" value="TPR-like"/>
    <property type="match status" value="1"/>
</dbReference>
<dbReference type="PANTHER" id="PTHR44858:SF1">
    <property type="entry name" value="UDP-N-ACETYLGLUCOSAMINE--PEPTIDE N-ACETYLGLUCOSAMINYLTRANSFERASE SPINDLY-RELATED"/>
    <property type="match status" value="1"/>
</dbReference>
<dbReference type="Pfam" id="PF13424">
    <property type="entry name" value="TPR_12"/>
    <property type="match status" value="1"/>
</dbReference>
<gene>
    <name evidence="4" type="ORF">FHY32_002924</name>
</gene>
<organism evidence="4 5">
    <name type="scientific">Xanthomonas euvesicatoria</name>
    <dbReference type="NCBI Taxonomy" id="456327"/>
    <lineage>
        <taxon>Bacteria</taxon>
        <taxon>Pseudomonadati</taxon>
        <taxon>Pseudomonadota</taxon>
        <taxon>Gammaproteobacteria</taxon>
        <taxon>Lysobacterales</taxon>
        <taxon>Lysobacteraceae</taxon>
        <taxon>Xanthomonas</taxon>
    </lineage>
</organism>
<protein>
    <submittedName>
        <fullName evidence="4">Type IV pilus assembly protein PilF</fullName>
    </submittedName>
</protein>
<evidence type="ECO:0000256" key="3">
    <source>
        <dbReference type="PROSITE-ProRule" id="PRU00339"/>
    </source>
</evidence>
<dbReference type="PROSITE" id="PS50005">
    <property type="entry name" value="TPR"/>
    <property type="match status" value="1"/>
</dbReference>
<dbReference type="EMBL" id="JACHNL010000006">
    <property type="protein sequence ID" value="MBB4724555.1"/>
    <property type="molecule type" value="Genomic_DNA"/>
</dbReference>
<evidence type="ECO:0000256" key="1">
    <source>
        <dbReference type="ARBA" id="ARBA00022737"/>
    </source>
</evidence>
<sequence length="306" mass="32239">MATTSTPHAGSSRGRSWTVPVVRRSSAAHWKGRPIEMRQRELALMAAVVIALSAVGCGGRNAKAGSAKSVEEVAPVYSFRDDKATKNRLAVQEKLGLARNRLQTGDYASAEEQVRAALKKDPQSVDAIGLLALIQGARGDTAAAGASYRQAAGLAPQRGDVLNNYGAWLCANGSPAEALTWFDRALADRTYASPASALGNAGGCALKAGQPERAAGDLRKALDLDPNNPYALESMARLEAGRRNYFEARAFIERRLAAAPATASVLQLAIQIEQGLGDKVAAGRYQQRLVKEFPDAATATPGANAL</sequence>
<dbReference type="SMART" id="SM00028">
    <property type="entry name" value="TPR"/>
    <property type="match status" value="4"/>
</dbReference>
<evidence type="ECO:0000256" key="2">
    <source>
        <dbReference type="ARBA" id="ARBA00022803"/>
    </source>
</evidence>
<name>A0AAW3U6Z9_XANEU</name>
<keyword evidence="1" id="KW-0677">Repeat</keyword>
<dbReference type="InterPro" id="IPR013360">
    <property type="entry name" value="Pilus_4_PilW"/>
</dbReference>
<dbReference type="AlphaFoldDB" id="A0AAW3U6Z9"/>
<dbReference type="NCBIfam" id="TIGR02521">
    <property type="entry name" value="type_IV_pilW"/>
    <property type="match status" value="1"/>
</dbReference>
<reference evidence="4 5" key="1">
    <citation type="submission" date="2020-08" db="EMBL/GenBank/DDBJ databases">
        <title>Studying the diversity of plant-associated saprophytic bacteria and their role in host health and plant-pathogen interactions.</title>
        <authorList>
            <person name="Potnis N."/>
        </authorList>
    </citation>
    <scope>NUCLEOTIDE SEQUENCE [LARGE SCALE GENOMIC DNA]</scope>
    <source>
        <strain evidence="4 5">CFBP 7922</strain>
    </source>
</reference>
<evidence type="ECO:0000313" key="5">
    <source>
        <dbReference type="Proteomes" id="UP000576603"/>
    </source>
</evidence>
<dbReference type="Pfam" id="PF13432">
    <property type="entry name" value="TPR_16"/>
    <property type="match status" value="1"/>
</dbReference>
<dbReference type="InterPro" id="IPR011990">
    <property type="entry name" value="TPR-like_helical_dom_sf"/>
</dbReference>
<evidence type="ECO:0000313" key="4">
    <source>
        <dbReference type="EMBL" id="MBB4724555.1"/>
    </source>
</evidence>
<dbReference type="Gene3D" id="1.25.40.10">
    <property type="entry name" value="Tetratricopeptide repeat domain"/>
    <property type="match status" value="1"/>
</dbReference>
<accession>A0AAW3U6Z9</accession>
<feature type="repeat" description="TPR" evidence="3">
    <location>
        <begin position="195"/>
        <end position="228"/>
    </location>
</feature>
<dbReference type="InterPro" id="IPR050498">
    <property type="entry name" value="Ycf3"/>
</dbReference>
<dbReference type="InterPro" id="IPR019734">
    <property type="entry name" value="TPR_rpt"/>
</dbReference>